<dbReference type="EC" id="2.3.1.-" evidence="2"/>
<dbReference type="SUPFAM" id="SSF55729">
    <property type="entry name" value="Acyl-CoA N-acyltransferases (Nat)"/>
    <property type="match status" value="1"/>
</dbReference>
<comment type="caution">
    <text evidence="2">The sequence shown here is derived from an EMBL/GenBank/DDBJ whole genome shotgun (WGS) entry which is preliminary data.</text>
</comment>
<dbReference type="Gene3D" id="3.40.630.30">
    <property type="match status" value="1"/>
</dbReference>
<dbReference type="Pfam" id="PF13508">
    <property type="entry name" value="Acetyltransf_7"/>
    <property type="match status" value="1"/>
</dbReference>
<keyword evidence="3" id="KW-1185">Reference proteome</keyword>
<keyword evidence="2" id="KW-0808">Transferase</keyword>
<keyword evidence="2" id="KW-0012">Acyltransferase</keyword>
<dbReference type="GO" id="GO:0016747">
    <property type="term" value="F:acyltransferase activity, transferring groups other than amino-acyl groups"/>
    <property type="evidence" value="ECO:0007669"/>
    <property type="project" value="InterPro"/>
</dbReference>
<protein>
    <submittedName>
        <fullName evidence="2">IAA acetyltransferase</fullName>
        <ecNumber evidence="2">2.3.1.-</ecNumber>
    </submittedName>
</protein>
<dbReference type="InterPro" id="IPR016181">
    <property type="entry name" value="Acyl_CoA_acyltransferase"/>
</dbReference>
<name>A0A0M2NAN7_9FIRM</name>
<dbReference type="CDD" id="cd04301">
    <property type="entry name" value="NAT_SF"/>
    <property type="match status" value="1"/>
</dbReference>
<evidence type="ECO:0000313" key="2">
    <source>
        <dbReference type="EMBL" id="KKI49539.1"/>
    </source>
</evidence>
<evidence type="ECO:0000313" key="3">
    <source>
        <dbReference type="Proteomes" id="UP000034076"/>
    </source>
</evidence>
<reference evidence="2 3" key="1">
    <citation type="submission" date="2015-04" db="EMBL/GenBank/DDBJ databases">
        <title>Draft genome sequence of bacteremic isolate Catabacter hongkongensis type strain HKU16T.</title>
        <authorList>
            <person name="Lau S.K."/>
            <person name="Teng J.L."/>
            <person name="Huang Y."/>
            <person name="Curreem S.O."/>
            <person name="Tsui S.K."/>
            <person name="Woo P.C."/>
        </authorList>
    </citation>
    <scope>NUCLEOTIDE SEQUENCE [LARGE SCALE GENOMIC DNA]</scope>
    <source>
        <strain evidence="2 3">HKU16</strain>
    </source>
</reference>
<gene>
    <name evidence="2" type="ORF">CHK_3117</name>
</gene>
<dbReference type="AlphaFoldDB" id="A0A0M2NAN7"/>
<dbReference type="InterPro" id="IPR000182">
    <property type="entry name" value="GNAT_dom"/>
</dbReference>
<accession>A0A0M2NAN7</accession>
<proteinExistence type="predicted"/>
<dbReference type="OrthoDB" id="9813917at2"/>
<dbReference type="RefSeq" id="WP_046444861.1">
    <property type="nucleotide sequence ID" value="NZ_CAUERS010000038.1"/>
</dbReference>
<organism evidence="2 3">
    <name type="scientific">Christensenella hongkongensis</name>
    <dbReference type="NCBI Taxonomy" id="270498"/>
    <lineage>
        <taxon>Bacteria</taxon>
        <taxon>Bacillati</taxon>
        <taxon>Bacillota</taxon>
        <taxon>Clostridia</taxon>
        <taxon>Christensenellales</taxon>
        <taxon>Christensenellaceae</taxon>
        <taxon>Christensenella</taxon>
    </lineage>
</organism>
<dbReference type="PROSITE" id="PS51186">
    <property type="entry name" value="GNAT"/>
    <property type="match status" value="1"/>
</dbReference>
<dbReference type="STRING" id="270498.CHK_3117"/>
<dbReference type="EMBL" id="LAYJ01000133">
    <property type="protein sequence ID" value="KKI49539.1"/>
    <property type="molecule type" value="Genomic_DNA"/>
</dbReference>
<evidence type="ECO:0000259" key="1">
    <source>
        <dbReference type="PROSITE" id="PS51186"/>
    </source>
</evidence>
<sequence>MITFKKIEADKKQYMDLLWEADPSEKMIDRYLEDGDLYVAEDDGSAVCVAVVLPVSKRECELKNLAVAPMLHAKGYGRQMVQYLFRVYRGRFAVMSVGTADIETGCKGFYEKQGFSYTHTLKGFFTDNYEEPIYENGTLIEDMAYFEKVL</sequence>
<dbReference type="Proteomes" id="UP000034076">
    <property type="component" value="Unassembled WGS sequence"/>
</dbReference>
<feature type="domain" description="N-acetyltransferase" evidence="1">
    <location>
        <begin position="2"/>
        <end position="136"/>
    </location>
</feature>